<gene>
    <name evidence="2" type="primary">ORF10973</name>
</gene>
<name>A0A0B6Y4U9_9EUPU</name>
<feature type="region of interest" description="Disordered" evidence="1">
    <location>
        <begin position="1"/>
        <end position="120"/>
    </location>
</feature>
<dbReference type="EMBL" id="HACG01003650">
    <property type="protein sequence ID" value="CEK50515.1"/>
    <property type="molecule type" value="Transcribed_RNA"/>
</dbReference>
<reference evidence="2" key="1">
    <citation type="submission" date="2014-12" db="EMBL/GenBank/DDBJ databases">
        <title>Insight into the proteome of Arion vulgaris.</title>
        <authorList>
            <person name="Aradska J."/>
            <person name="Bulat T."/>
            <person name="Smidak R."/>
            <person name="Sarate P."/>
            <person name="Gangsoo J."/>
            <person name="Sialana F."/>
            <person name="Bilban M."/>
            <person name="Lubec G."/>
        </authorList>
    </citation>
    <scope>NUCLEOTIDE SEQUENCE</scope>
    <source>
        <tissue evidence="2">Skin</tissue>
    </source>
</reference>
<feature type="non-terminal residue" evidence="2">
    <location>
        <position position="120"/>
    </location>
</feature>
<dbReference type="AlphaFoldDB" id="A0A0B6Y4U9"/>
<feature type="compositionally biased region" description="Polar residues" evidence="1">
    <location>
        <begin position="1"/>
        <end position="14"/>
    </location>
</feature>
<organism evidence="2">
    <name type="scientific">Arion vulgaris</name>
    <dbReference type="NCBI Taxonomy" id="1028688"/>
    <lineage>
        <taxon>Eukaryota</taxon>
        <taxon>Metazoa</taxon>
        <taxon>Spiralia</taxon>
        <taxon>Lophotrochozoa</taxon>
        <taxon>Mollusca</taxon>
        <taxon>Gastropoda</taxon>
        <taxon>Heterobranchia</taxon>
        <taxon>Euthyneura</taxon>
        <taxon>Panpulmonata</taxon>
        <taxon>Eupulmonata</taxon>
        <taxon>Stylommatophora</taxon>
        <taxon>Helicina</taxon>
        <taxon>Arionoidea</taxon>
        <taxon>Arionidae</taxon>
        <taxon>Arion</taxon>
    </lineage>
</organism>
<sequence>QRASSVSSVDNSKVLTSTPHHSHSISSSSRFLASPISHPSLPPQSSPVLRQTSSTHSSSVSPVEDKVMPPSLDLPVQSSQPTEEHYFSVKNVVNGLTSELPKSNSSSLKTAQEQVSPQAP</sequence>
<accession>A0A0B6Y4U9</accession>
<proteinExistence type="predicted"/>
<protein>
    <submittedName>
        <fullName evidence="2">Uncharacterized protein</fullName>
    </submittedName>
</protein>
<evidence type="ECO:0000313" key="2">
    <source>
        <dbReference type="EMBL" id="CEK50515.1"/>
    </source>
</evidence>
<feature type="compositionally biased region" description="Polar residues" evidence="1">
    <location>
        <begin position="94"/>
        <end position="120"/>
    </location>
</feature>
<feature type="non-terminal residue" evidence="2">
    <location>
        <position position="1"/>
    </location>
</feature>
<feature type="compositionally biased region" description="Low complexity" evidence="1">
    <location>
        <begin position="52"/>
        <end position="61"/>
    </location>
</feature>
<evidence type="ECO:0000256" key="1">
    <source>
        <dbReference type="SAM" id="MobiDB-lite"/>
    </source>
</evidence>
<feature type="compositionally biased region" description="Low complexity" evidence="1">
    <location>
        <begin position="15"/>
        <end position="37"/>
    </location>
</feature>